<dbReference type="RefSeq" id="XP_005713661.1">
    <property type="nucleotide sequence ID" value="XM_005713604.1"/>
</dbReference>
<feature type="domain" description="NEAT" evidence="1">
    <location>
        <begin position="1"/>
        <end position="85"/>
    </location>
</feature>
<dbReference type="Proteomes" id="UP000012073">
    <property type="component" value="Unassembled WGS sequence"/>
</dbReference>
<dbReference type="Gramene" id="CDF33842">
    <property type="protein sequence ID" value="CDF33842"/>
    <property type="gene ID" value="CHC_T00002547001"/>
</dbReference>
<keyword evidence="3" id="KW-1185">Reference proteome</keyword>
<sequence length="564" mass="61242">MLQISGSGFWSSPNVYLNGGETVIEPDQDRSTKDLLVVFVPPAEQAGTVEVTIGNAVGGSNILNFTYAEDALAPIKFEETRVRAADNTSFKLELISNIQYGPDHRLYLASLNSFVYSLEIDEELRASDICQSESFGYLRTVIGLAFNPADPEIILYASSSIFYWGASDLEGDMLWANGQVSKLRPNFNGNCLGIDGAPIITGLPVSNHDHGVNNLVFDDDGLLHFQVGAATNAGKPDETIGGIDESPLSAASLVADIYSPGFNGTIVYDSNDPGTANQIAGDVTVYAPGWRNSFDLILHSNGMIYATDNGANAEFGNRSTSCTESDLISPYHSDDRLGIVTEGKYAGHANRNRGRNDPKQCIWKNPFEPATEDFMPPIATLESSTDGLIEYTADLFDGQLKSNILASKFSTNDPNNNGRVYRVQLDEKGQLEDDIESLWEGSGLSIEMTPWGDILMPRLYEAEIMALKPDYVAKKDGRLISVSPFRGPVGGRNEVLVAVDGLGKQGIALFDGKPCTDVREQTERSFKCDAPAGEPGKSVQVAIQIRNGPLMKSTGGHDYRYMRI</sequence>
<dbReference type="Gene3D" id="2.60.40.10">
    <property type="entry name" value="Immunoglobulins"/>
    <property type="match status" value="2"/>
</dbReference>
<dbReference type="EMBL" id="HG001659">
    <property type="protein sequence ID" value="CDF33842.1"/>
    <property type="molecule type" value="Genomic_DNA"/>
</dbReference>
<dbReference type="InterPro" id="IPR011042">
    <property type="entry name" value="6-blade_b-propeller_TolB-like"/>
</dbReference>
<evidence type="ECO:0000313" key="2">
    <source>
        <dbReference type="EMBL" id="CDF33842.1"/>
    </source>
</evidence>
<organism evidence="2 3">
    <name type="scientific">Chondrus crispus</name>
    <name type="common">Carrageen Irish moss</name>
    <name type="synonym">Polymorpha crispa</name>
    <dbReference type="NCBI Taxonomy" id="2769"/>
    <lineage>
        <taxon>Eukaryota</taxon>
        <taxon>Rhodophyta</taxon>
        <taxon>Florideophyceae</taxon>
        <taxon>Rhodymeniophycidae</taxon>
        <taxon>Gigartinales</taxon>
        <taxon>Gigartinaceae</taxon>
        <taxon>Chondrus</taxon>
    </lineage>
</organism>
<name>R7Q5N3_CHOCR</name>
<dbReference type="InterPro" id="IPR011041">
    <property type="entry name" value="Quinoprot_gluc/sorb_DH_b-prop"/>
</dbReference>
<dbReference type="AlphaFoldDB" id="R7Q5N3"/>
<evidence type="ECO:0000259" key="1">
    <source>
        <dbReference type="PROSITE" id="PS50978"/>
    </source>
</evidence>
<dbReference type="InterPro" id="IPR013783">
    <property type="entry name" value="Ig-like_fold"/>
</dbReference>
<dbReference type="PROSITE" id="PS50978">
    <property type="entry name" value="NEAT"/>
    <property type="match status" value="1"/>
</dbReference>
<accession>R7Q5N3</accession>
<dbReference type="GeneID" id="17321365"/>
<dbReference type="OrthoDB" id="663146at2759"/>
<protein>
    <recommendedName>
        <fullName evidence="1">NEAT domain-containing protein</fullName>
    </recommendedName>
</protein>
<proteinExistence type="predicted"/>
<reference evidence="3" key="1">
    <citation type="journal article" date="2013" name="Proc. Natl. Acad. Sci. U.S.A.">
        <title>Genome structure and metabolic features in the red seaweed Chondrus crispus shed light on evolution of the Archaeplastida.</title>
        <authorList>
            <person name="Collen J."/>
            <person name="Porcel B."/>
            <person name="Carre W."/>
            <person name="Ball S.G."/>
            <person name="Chaparro C."/>
            <person name="Tonon T."/>
            <person name="Barbeyron T."/>
            <person name="Michel G."/>
            <person name="Noel B."/>
            <person name="Valentin K."/>
            <person name="Elias M."/>
            <person name="Artiguenave F."/>
            <person name="Arun A."/>
            <person name="Aury J.M."/>
            <person name="Barbosa-Neto J.F."/>
            <person name="Bothwell J.H."/>
            <person name="Bouget F.Y."/>
            <person name="Brillet L."/>
            <person name="Cabello-Hurtado F."/>
            <person name="Capella-Gutierrez S."/>
            <person name="Charrier B."/>
            <person name="Cladiere L."/>
            <person name="Cock J.M."/>
            <person name="Coelho S.M."/>
            <person name="Colleoni C."/>
            <person name="Czjzek M."/>
            <person name="Da Silva C."/>
            <person name="Delage L."/>
            <person name="Denoeud F."/>
            <person name="Deschamps P."/>
            <person name="Dittami S.M."/>
            <person name="Gabaldon T."/>
            <person name="Gachon C.M."/>
            <person name="Groisillier A."/>
            <person name="Herve C."/>
            <person name="Jabbari K."/>
            <person name="Katinka M."/>
            <person name="Kloareg B."/>
            <person name="Kowalczyk N."/>
            <person name="Labadie K."/>
            <person name="Leblanc C."/>
            <person name="Lopez P.J."/>
            <person name="McLachlan D.H."/>
            <person name="Meslet-Cladiere L."/>
            <person name="Moustafa A."/>
            <person name="Nehr Z."/>
            <person name="Nyvall Collen P."/>
            <person name="Panaud O."/>
            <person name="Partensky F."/>
            <person name="Poulain J."/>
            <person name="Rensing S.A."/>
            <person name="Rousvoal S."/>
            <person name="Samson G."/>
            <person name="Symeonidi A."/>
            <person name="Weissenbach J."/>
            <person name="Zambounis A."/>
            <person name="Wincker P."/>
            <person name="Boyen C."/>
        </authorList>
    </citation>
    <scope>NUCLEOTIDE SEQUENCE [LARGE SCALE GENOMIC DNA]</scope>
    <source>
        <strain evidence="3">cv. Stackhouse</strain>
    </source>
</reference>
<dbReference type="Pfam" id="PF01833">
    <property type="entry name" value="TIG"/>
    <property type="match status" value="2"/>
</dbReference>
<dbReference type="InterPro" id="IPR006635">
    <property type="entry name" value="NEAT_dom"/>
</dbReference>
<dbReference type="Gene3D" id="2.120.10.30">
    <property type="entry name" value="TolB, C-terminal domain"/>
    <property type="match status" value="1"/>
</dbReference>
<dbReference type="SUPFAM" id="SSF50952">
    <property type="entry name" value="Soluble quinoprotein glucose dehydrogenase"/>
    <property type="match status" value="1"/>
</dbReference>
<dbReference type="KEGG" id="ccp:CHC_T00002547001"/>
<dbReference type="PhylomeDB" id="R7Q5N3"/>
<evidence type="ECO:0000313" key="3">
    <source>
        <dbReference type="Proteomes" id="UP000012073"/>
    </source>
</evidence>
<dbReference type="InterPro" id="IPR002909">
    <property type="entry name" value="IPT_dom"/>
</dbReference>
<dbReference type="CDD" id="cd00102">
    <property type="entry name" value="IPT"/>
    <property type="match status" value="1"/>
</dbReference>
<gene>
    <name evidence="2" type="ORF">CHC_T00002547001</name>
</gene>